<proteinExistence type="predicted"/>
<gene>
    <name evidence="2" type="ORF">GX50_04020</name>
</gene>
<comment type="caution">
    <text evidence="2">The sequence shown here is derived from an EMBL/GenBank/DDBJ whole genome shotgun (WGS) entry which is preliminary data.</text>
</comment>
<evidence type="ECO:0000256" key="1">
    <source>
        <dbReference type="SAM" id="SignalP"/>
    </source>
</evidence>
<keyword evidence="1" id="KW-0732">Signal</keyword>
<dbReference type="Proteomes" id="UP000226031">
    <property type="component" value="Unassembled WGS sequence"/>
</dbReference>
<evidence type="ECO:0000313" key="3">
    <source>
        <dbReference type="Proteomes" id="UP000226031"/>
    </source>
</evidence>
<evidence type="ECO:0000313" key="2">
    <source>
        <dbReference type="EMBL" id="PGH33178.1"/>
    </source>
</evidence>
<dbReference type="EMBL" id="PDND01000070">
    <property type="protein sequence ID" value="PGH33178.1"/>
    <property type="molecule type" value="Genomic_DNA"/>
</dbReference>
<dbReference type="STRING" id="73230.A0A2B7ZJ35"/>
<dbReference type="AlphaFoldDB" id="A0A2B7ZJ35"/>
<keyword evidence="3" id="KW-1185">Reference proteome</keyword>
<protein>
    <submittedName>
        <fullName evidence="2">Uncharacterized protein</fullName>
    </submittedName>
</protein>
<reference evidence="2 3" key="1">
    <citation type="submission" date="2017-10" db="EMBL/GenBank/DDBJ databases">
        <title>Comparative genomics in systemic dimorphic fungi from Ajellomycetaceae.</title>
        <authorList>
            <person name="Munoz J.F."/>
            <person name="Mcewen J.G."/>
            <person name="Clay O.K."/>
            <person name="Cuomo C.A."/>
        </authorList>
    </citation>
    <scope>NUCLEOTIDE SEQUENCE [LARGE SCALE GENOMIC DNA]</scope>
    <source>
        <strain evidence="2 3">UAMH4076</strain>
    </source>
</reference>
<accession>A0A2B7ZJ35</accession>
<dbReference type="VEuPathDB" id="FungiDB:EMCG_00936"/>
<sequence>MKLLFSIALGLAAITEVMPLALPSKVDATGIIPNLKSDLAGVLHLGDDGILRSFDGSGNVIDFARLDQPQLQAVIDWYSGDKDKQNHLQGLWANIDSSLVHEEQIWKPPQHILPTFISALPKAPLMSSAQNSNPLKLQARFCTALHCQIQEHCYLRDPLCPRCFAVDSFPHGDCLPN</sequence>
<feature type="signal peptide" evidence="1">
    <location>
        <begin position="1"/>
        <end position="28"/>
    </location>
</feature>
<organism evidence="2 3">
    <name type="scientific">[Emmonsia] crescens</name>
    <dbReference type="NCBI Taxonomy" id="73230"/>
    <lineage>
        <taxon>Eukaryota</taxon>
        <taxon>Fungi</taxon>
        <taxon>Dikarya</taxon>
        <taxon>Ascomycota</taxon>
        <taxon>Pezizomycotina</taxon>
        <taxon>Eurotiomycetes</taxon>
        <taxon>Eurotiomycetidae</taxon>
        <taxon>Onygenales</taxon>
        <taxon>Ajellomycetaceae</taxon>
        <taxon>Emergomyces</taxon>
    </lineage>
</organism>
<name>A0A2B7ZJ35_9EURO</name>
<feature type="chain" id="PRO_5012383214" evidence="1">
    <location>
        <begin position="29"/>
        <end position="177"/>
    </location>
</feature>